<comment type="caution">
    <text evidence="2">The sequence shown here is derived from an EMBL/GenBank/DDBJ whole genome shotgun (WGS) entry which is preliminary data.</text>
</comment>
<dbReference type="Proteomes" id="UP000637074">
    <property type="component" value="Unassembled WGS sequence"/>
</dbReference>
<sequence length="57" mass="6619">MKGSYFKRGCTYGEVCTCDKKWSFVIDVGKYFNLGKRKQLWRDNFETREDAEAAAAV</sequence>
<dbReference type="Pfam" id="PF14657">
    <property type="entry name" value="Arm-DNA-bind_4"/>
    <property type="match status" value="1"/>
</dbReference>
<dbReference type="EMBL" id="BNDS01000014">
    <property type="protein sequence ID" value="GHH99714.1"/>
    <property type="molecule type" value="Genomic_DNA"/>
</dbReference>
<reference evidence="2 3" key="1">
    <citation type="journal article" date="2022" name="Int. J. Syst. Evol. Microbiol.">
        <title>Neobacillus kokaensis sp. nov., isolated from soil.</title>
        <authorList>
            <person name="Yuki K."/>
            <person name="Matsubara H."/>
            <person name="Yamaguchi S."/>
        </authorList>
    </citation>
    <scope>NUCLEOTIDE SEQUENCE [LARGE SCALE GENOMIC DNA]</scope>
    <source>
        <strain evidence="2 3">LOB 377</strain>
    </source>
</reference>
<gene>
    <name evidence="2" type="ORF">AM1BK_32570</name>
</gene>
<name>A0ABQ3N4Y6_9BACI</name>
<proteinExistence type="predicted"/>
<dbReference type="RefSeq" id="WP_191274586.1">
    <property type="nucleotide sequence ID" value="NZ_BNDS01000014.1"/>
</dbReference>
<evidence type="ECO:0000259" key="1">
    <source>
        <dbReference type="Pfam" id="PF14657"/>
    </source>
</evidence>
<dbReference type="InterPro" id="IPR028259">
    <property type="entry name" value="AP2-like_int_N"/>
</dbReference>
<evidence type="ECO:0000313" key="2">
    <source>
        <dbReference type="EMBL" id="GHH99714.1"/>
    </source>
</evidence>
<accession>A0ABQ3N4Y6</accession>
<keyword evidence="3" id="KW-1185">Reference proteome</keyword>
<evidence type="ECO:0000313" key="3">
    <source>
        <dbReference type="Proteomes" id="UP000637074"/>
    </source>
</evidence>
<feature type="domain" description="AP2-like integrase N-terminal" evidence="1">
    <location>
        <begin position="21"/>
        <end position="56"/>
    </location>
</feature>
<organism evidence="2 3">
    <name type="scientific">Neobacillus kokaensis</name>
    <dbReference type="NCBI Taxonomy" id="2759023"/>
    <lineage>
        <taxon>Bacteria</taxon>
        <taxon>Bacillati</taxon>
        <taxon>Bacillota</taxon>
        <taxon>Bacilli</taxon>
        <taxon>Bacillales</taxon>
        <taxon>Bacillaceae</taxon>
        <taxon>Neobacillus</taxon>
    </lineage>
</organism>
<protein>
    <recommendedName>
        <fullName evidence="1">AP2-like integrase N-terminal domain-containing protein</fullName>
    </recommendedName>
</protein>